<dbReference type="EMBL" id="HBEY01012602">
    <property type="protein sequence ID" value="CAD8602717.1"/>
    <property type="molecule type" value="Transcribed_RNA"/>
</dbReference>
<evidence type="ECO:0000313" key="1">
    <source>
        <dbReference type="EMBL" id="CAD8602717.1"/>
    </source>
</evidence>
<evidence type="ECO:0008006" key="2">
    <source>
        <dbReference type="Google" id="ProtNLM"/>
    </source>
</evidence>
<sequence>MRAMVGFIKVALVQSLGYLQRPSLPPAMHHSRCCSMSLAHADGPTHILTSPNFLPCAAELRAVFDDAFAEPRQAHPMRFVWDYWHVPGQYTLHRTMASDYFDEDLFAKLTDALTTFGQEELGCRSISPPWLSFYVDGCEQSLHADVPQGPFAYVLSLTLWDERAFTGGETQILRPQVLDYWRDFDSSRGLELNDLLTEVPPLFNQLTVFDARVPHAVQQVQGTRDPRRGRVVLHGWFTEPETHFSGGMAEDDVANGLAPSLTAIQESLGQPTITGLLSVRMLIDESGELSELTHLIDTLVADPAALAPDEHPDEARLTVLKTVEKELGEASFAPSTQGTKITIPFVFD</sequence>
<accession>A0A7S0PY49</accession>
<dbReference type="Gene3D" id="2.60.120.620">
    <property type="entry name" value="q2cbj1_9rhob like domain"/>
    <property type="match status" value="1"/>
</dbReference>
<reference evidence="1" key="1">
    <citation type="submission" date="2021-01" db="EMBL/GenBank/DDBJ databases">
        <authorList>
            <person name="Corre E."/>
            <person name="Pelletier E."/>
            <person name="Niang G."/>
            <person name="Scheremetjew M."/>
            <person name="Finn R."/>
            <person name="Kale V."/>
            <person name="Holt S."/>
            <person name="Cochrane G."/>
            <person name="Meng A."/>
            <person name="Brown T."/>
            <person name="Cohen L."/>
        </authorList>
    </citation>
    <scope>NUCLEOTIDE SEQUENCE</scope>
    <source>
        <strain evidence="1">PLY182g</strain>
    </source>
</reference>
<organism evidence="1">
    <name type="scientific">Coccolithus braarudii</name>
    <dbReference type="NCBI Taxonomy" id="221442"/>
    <lineage>
        <taxon>Eukaryota</taxon>
        <taxon>Haptista</taxon>
        <taxon>Haptophyta</taxon>
        <taxon>Prymnesiophyceae</taxon>
        <taxon>Coccolithales</taxon>
        <taxon>Coccolithaceae</taxon>
        <taxon>Coccolithus</taxon>
    </lineage>
</organism>
<gene>
    <name evidence="1" type="ORF">CPEL01642_LOCUS6050</name>
</gene>
<protein>
    <recommendedName>
        <fullName evidence="2">Prolyl 4-hydroxylase alpha subunit Fe(2+) 2OG dioxygenase domain-containing protein</fullName>
    </recommendedName>
</protein>
<dbReference type="AlphaFoldDB" id="A0A7S0PY49"/>
<proteinExistence type="predicted"/>
<name>A0A7S0PY49_9EUKA</name>